<dbReference type="Gene3D" id="1.10.510.10">
    <property type="entry name" value="Transferase(Phosphotransferase) domain 1"/>
    <property type="match status" value="1"/>
</dbReference>
<evidence type="ECO:0000256" key="9">
    <source>
        <dbReference type="ARBA" id="ARBA00023137"/>
    </source>
</evidence>
<dbReference type="InterPro" id="IPR017441">
    <property type="entry name" value="Protein_kinase_ATP_BS"/>
</dbReference>
<dbReference type="InterPro" id="IPR008271">
    <property type="entry name" value="Ser/Thr_kinase_AS"/>
</dbReference>
<evidence type="ECO:0000256" key="5">
    <source>
        <dbReference type="ARBA" id="ARBA00022679"/>
    </source>
</evidence>
<comment type="catalytic activity">
    <reaction evidence="14">
        <text>L-threonyl-[protein] + ATP = O-phospho-L-threonyl-[protein] + ADP + H(+)</text>
        <dbReference type="Rhea" id="RHEA:46608"/>
        <dbReference type="Rhea" id="RHEA-COMP:11060"/>
        <dbReference type="Rhea" id="RHEA-COMP:11605"/>
        <dbReference type="ChEBI" id="CHEBI:15378"/>
        <dbReference type="ChEBI" id="CHEBI:30013"/>
        <dbReference type="ChEBI" id="CHEBI:30616"/>
        <dbReference type="ChEBI" id="CHEBI:61977"/>
        <dbReference type="ChEBI" id="CHEBI:456216"/>
        <dbReference type="EC" id="2.7.12.1"/>
    </reaction>
</comment>
<keyword evidence="6 16" id="KW-0547">Nucleotide-binding</keyword>
<keyword evidence="5" id="KW-0808">Transferase</keyword>
<keyword evidence="4" id="KW-0723">Serine/threonine-protein kinase</keyword>
<dbReference type="GO" id="GO:0005524">
    <property type="term" value="F:ATP binding"/>
    <property type="evidence" value="ECO:0007669"/>
    <property type="project" value="UniProtKB-UniRule"/>
</dbReference>
<dbReference type="PROSITE" id="PS50011">
    <property type="entry name" value="PROTEIN_KINASE_DOM"/>
    <property type="match status" value="1"/>
</dbReference>
<gene>
    <name evidence="19" type="ORF">HOLleu_04795</name>
</gene>
<dbReference type="OrthoDB" id="122279at2759"/>
<dbReference type="PROSITE" id="PS00108">
    <property type="entry name" value="PROTEIN_KINASE_ST"/>
    <property type="match status" value="1"/>
</dbReference>
<keyword evidence="7 19" id="KW-0418">Kinase</keyword>
<dbReference type="GO" id="GO:0045743">
    <property type="term" value="P:positive regulation of fibroblast growth factor receptor signaling pathway"/>
    <property type="evidence" value="ECO:0007669"/>
    <property type="project" value="TreeGrafter"/>
</dbReference>
<proteinExistence type="predicted"/>
<name>A0A9Q1CJP5_HOLLE</name>
<sequence length="946" mass="107286">MSGRRGDSSRSRQRDISQVFKNFASLSKQLKKVIHDSNTTLAELQTTGSLDFDEDSQKNFHLEEVESSFISTVVASQPRILIFGQSFSSKAALVNHLLGEEIITVPPPGTKDDKSYRLIRIKYGQRRCTSLSLMDNFELIDQNSINVQDRDWEVIPEWQVRIQPEVKSQDPAAKAITDVTLNKPLLAYNVQIVVSPHNIPGVSVHKIFEKCVGDGMPILLYALDGDNLSRECQNFILDLRSCAPEYPLLFVDCCLKYRTFNRLSVRKSVDYSSSDSQSPEDCEDDSAYDTDEVGAKGGHRPQRNPGRAETYRQVSLMAQLKNLGFLNDVGQEFKAEPHRVSSRFENIHNGPGVVQSIHHMLQWYLVEAASYLHKLHLKCMNMFIMTAFDMQRDILITPKRIEFARKREAELYDSLKGLAEERQVQISVMIRETVENMEDELVEEAVKCDLRDIEESQEVEGISQSKAVKQCTHCIKELVLTRLRAAVVERLVSSVDHLQDSYLGTLERCLQSLETEEDKESSASHALQKILNSAYQVEVSVRSSSSVVKVFFERMKEILQSMKPFKAPPALNEEWKQKVARTMIHNLDDHKLAKSICSQFRSRLQNSHDSFLASLHQLEAKHSGRLEKTEEKRMKVRKHHAPVLARLALDSTSFKDKVLHGMPKLEREIGRGQYGVVYSCKAWGSLTQCAVKSVVPPDDKHWNDLAMEFHYTRSIPPHKRIVAIAGSVVDQGYGGGGCSLAVLLIMERMQRDLHSGIKMGLDLPSRLQIALDVVEGIRYLHSLGLVHRDIKLKNVLLDAANRGKITDLGFCKPEAMMSGSIVGTPIHMAPELFTGKYDNSVDTYAFGILFWYIIAGHVKLPQNFEQCHNKDHLWSSVKKGTRPERLRHFDDECWDLMVSCWAGETTHRPLLGVVHERLEALHYQALARIAPKVTIPDIQTDPSCYQ</sequence>
<keyword evidence="3" id="KW-0963">Cytoplasm</keyword>
<evidence type="ECO:0000259" key="18">
    <source>
        <dbReference type="PROSITE" id="PS50011"/>
    </source>
</evidence>
<evidence type="ECO:0000256" key="8">
    <source>
        <dbReference type="ARBA" id="ARBA00022840"/>
    </source>
</evidence>
<dbReference type="AlphaFoldDB" id="A0A9Q1CJP5"/>
<evidence type="ECO:0000256" key="7">
    <source>
        <dbReference type="ARBA" id="ARBA00022777"/>
    </source>
</evidence>
<dbReference type="GO" id="GO:0004713">
    <property type="term" value="F:protein tyrosine kinase activity"/>
    <property type="evidence" value="ECO:0007669"/>
    <property type="project" value="UniProtKB-KW"/>
</dbReference>
<dbReference type="InterPro" id="IPR000719">
    <property type="entry name" value="Prot_kinase_dom"/>
</dbReference>
<organism evidence="19 20">
    <name type="scientific">Holothuria leucospilota</name>
    <name type="common">Black long sea cucumber</name>
    <name type="synonym">Mertensiothuria leucospilota</name>
    <dbReference type="NCBI Taxonomy" id="206669"/>
    <lineage>
        <taxon>Eukaryota</taxon>
        <taxon>Metazoa</taxon>
        <taxon>Echinodermata</taxon>
        <taxon>Eleutherozoa</taxon>
        <taxon>Echinozoa</taxon>
        <taxon>Holothuroidea</taxon>
        <taxon>Aspidochirotacea</taxon>
        <taxon>Aspidochirotida</taxon>
        <taxon>Holothuriidae</taxon>
        <taxon>Holothuria</taxon>
    </lineage>
</organism>
<dbReference type="PROSITE" id="PS00107">
    <property type="entry name" value="PROTEIN_KINASE_ATP"/>
    <property type="match status" value="1"/>
</dbReference>
<dbReference type="GO" id="GO:0004674">
    <property type="term" value="F:protein serine/threonine kinase activity"/>
    <property type="evidence" value="ECO:0007669"/>
    <property type="project" value="UniProtKB-KW"/>
</dbReference>
<comment type="subcellular location">
    <subcellularLocation>
        <location evidence="1">Cytoplasm</location>
    </subcellularLocation>
</comment>
<keyword evidence="8 16" id="KW-0067">ATP-binding</keyword>
<evidence type="ECO:0000256" key="16">
    <source>
        <dbReference type="PROSITE-ProRule" id="PRU10141"/>
    </source>
</evidence>
<keyword evidence="9" id="KW-0829">Tyrosine-protein kinase</keyword>
<evidence type="ECO:0000256" key="4">
    <source>
        <dbReference type="ARBA" id="ARBA00022527"/>
    </source>
</evidence>
<dbReference type="InterPro" id="IPR051302">
    <property type="entry name" value="Dual_SerThr-Tyr_Kinase"/>
</dbReference>
<dbReference type="GO" id="GO:0043066">
    <property type="term" value="P:negative regulation of apoptotic process"/>
    <property type="evidence" value="ECO:0007669"/>
    <property type="project" value="TreeGrafter"/>
</dbReference>
<evidence type="ECO:0000256" key="1">
    <source>
        <dbReference type="ARBA" id="ARBA00004496"/>
    </source>
</evidence>
<dbReference type="PANTHER" id="PTHR46392">
    <property type="entry name" value="DUAL SERINE/THREONINE AND TYROSINE PROTEIN KINASE"/>
    <property type="match status" value="1"/>
</dbReference>
<evidence type="ECO:0000256" key="2">
    <source>
        <dbReference type="ARBA" id="ARBA00013203"/>
    </source>
</evidence>
<evidence type="ECO:0000256" key="11">
    <source>
        <dbReference type="ARBA" id="ARBA00041268"/>
    </source>
</evidence>
<evidence type="ECO:0000256" key="13">
    <source>
        <dbReference type="ARBA" id="ARBA00049003"/>
    </source>
</evidence>
<dbReference type="GO" id="GO:0070374">
    <property type="term" value="P:positive regulation of ERK1 and ERK2 cascade"/>
    <property type="evidence" value="ECO:0007669"/>
    <property type="project" value="TreeGrafter"/>
</dbReference>
<dbReference type="Pfam" id="PF00069">
    <property type="entry name" value="Pkinase"/>
    <property type="match status" value="1"/>
</dbReference>
<evidence type="ECO:0000313" key="19">
    <source>
        <dbReference type="EMBL" id="KAJ8046191.1"/>
    </source>
</evidence>
<evidence type="ECO:0000256" key="6">
    <source>
        <dbReference type="ARBA" id="ARBA00022741"/>
    </source>
</evidence>
<comment type="catalytic activity">
    <reaction evidence="13">
        <text>L-seryl-[protein] + ATP = O-phospho-L-seryl-[protein] + ADP + H(+)</text>
        <dbReference type="Rhea" id="RHEA:17989"/>
        <dbReference type="Rhea" id="RHEA-COMP:9863"/>
        <dbReference type="Rhea" id="RHEA-COMP:11604"/>
        <dbReference type="ChEBI" id="CHEBI:15378"/>
        <dbReference type="ChEBI" id="CHEBI:29999"/>
        <dbReference type="ChEBI" id="CHEBI:30616"/>
        <dbReference type="ChEBI" id="CHEBI:83421"/>
        <dbReference type="ChEBI" id="CHEBI:456216"/>
        <dbReference type="EC" id="2.7.12.1"/>
    </reaction>
</comment>
<keyword evidence="20" id="KW-1185">Reference proteome</keyword>
<evidence type="ECO:0000256" key="12">
    <source>
        <dbReference type="ARBA" id="ARBA00042638"/>
    </source>
</evidence>
<dbReference type="GO" id="GO:0044344">
    <property type="term" value="P:cellular response to fibroblast growth factor stimulus"/>
    <property type="evidence" value="ECO:0007669"/>
    <property type="project" value="TreeGrafter"/>
</dbReference>
<comment type="catalytic activity">
    <reaction evidence="15">
        <text>L-tyrosyl-[protein] + ATP = O-phospho-L-tyrosyl-[protein] + ADP + H(+)</text>
        <dbReference type="Rhea" id="RHEA:10596"/>
        <dbReference type="Rhea" id="RHEA-COMP:10136"/>
        <dbReference type="Rhea" id="RHEA-COMP:20101"/>
        <dbReference type="ChEBI" id="CHEBI:15378"/>
        <dbReference type="ChEBI" id="CHEBI:30616"/>
        <dbReference type="ChEBI" id="CHEBI:46858"/>
        <dbReference type="ChEBI" id="CHEBI:61978"/>
        <dbReference type="ChEBI" id="CHEBI:456216"/>
        <dbReference type="EC" id="2.7.12.1"/>
    </reaction>
</comment>
<feature type="binding site" evidence="16">
    <location>
        <position position="692"/>
    </location>
    <ligand>
        <name>ATP</name>
        <dbReference type="ChEBI" id="CHEBI:30616"/>
    </ligand>
</feature>
<dbReference type="Proteomes" id="UP001152320">
    <property type="component" value="Chromosome 2"/>
</dbReference>
<dbReference type="GO" id="GO:0004712">
    <property type="term" value="F:protein serine/threonine/tyrosine kinase activity"/>
    <property type="evidence" value="ECO:0007669"/>
    <property type="project" value="UniProtKB-EC"/>
</dbReference>
<comment type="caution">
    <text evidence="19">The sequence shown here is derived from an EMBL/GenBank/DDBJ whole genome shotgun (WGS) entry which is preliminary data.</text>
</comment>
<dbReference type="PANTHER" id="PTHR46392:SF1">
    <property type="entry name" value="DUAL SERINE_THREONINE AND TYROSINE PROTEIN KINASE"/>
    <property type="match status" value="1"/>
</dbReference>
<reference evidence="19" key="1">
    <citation type="submission" date="2021-10" db="EMBL/GenBank/DDBJ databases">
        <title>Tropical sea cucumber genome reveals ecological adaptation and Cuvierian tubules defense mechanism.</title>
        <authorList>
            <person name="Chen T."/>
        </authorList>
    </citation>
    <scope>NUCLEOTIDE SEQUENCE</scope>
    <source>
        <strain evidence="19">Nanhai2018</strain>
        <tissue evidence="19">Muscle</tissue>
    </source>
</reference>
<dbReference type="SMART" id="SM00220">
    <property type="entry name" value="S_TKc"/>
    <property type="match status" value="1"/>
</dbReference>
<dbReference type="InterPro" id="IPR011009">
    <property type="entry name" value="Kinase-like_dom_sf"/>
</dbReference>
<evidence type="ECO:0000256" key="17">
    <source>
        <dbReference type="SAM" id="MobiDB-lite"/>
    </source>
</evidence>
<evidence type="ECO:0000256" key="15">
    <source>
        <dbReference type="ARBA" id="ARBA00051680"/>
    </source>
</evidence>
<dbReference type="GO" id="GO:0005737">
    <property type="term" value="C:cytoplasm"/>
    <property type="evidence" value="ECO:0007669"/>
    <property type="project" value="UniProtKB-SubCell"/>
</dbReference>
<dbReference type="EC" id="2.7.12.1" evidence="2"/>
<evidence type="ECO:0000256" key="3">
    <source>
        <dbReference type="ARBA" id="ARBA00022490"/>
    </source>
</evidence>
<evidence type="ECO:0000256" key="10">
    <source>
        <dbReference type="ARBA" id="ARBA00040421"/>
    </source>
</evidence>
<protein>
    <recommendedName>
        <fullName evidence="10">Dual serine/threonine and tyrosine protein kinase</fullName>
        <ecNumber evidence="2">2.7.12.1</ecNumber>
    </recommendedName>
    <alternativeName>
        <fullName evidence="12">Dusty protein kinase</fullName>
    </alternativeName>
    <alternativeName>
        <fullName evidence="11">Receptor-interacting serine/threonine-protein kinase 5</fullName>
    </alternativeName>
</protein>
<dbReference type="EMBL" id="JAIZAY010000002">
    <property type="protein sequence ID" value="KAJ8046191.1"/>
    <property type="molecule type" value="Genomic_DNA"/>
</dbReference>
<dbReference type="SUPFAM" id="SSF56112">
    <property type="entry name" value="Protein kinase-like (PK-like)"/>
    <property type="match status" value="1"/>
</dbReference>
<feature type="compositionally biased region" description="Acidic residues" evidence="17">
    <location>
        <begin position="278"/>
        <end position="292"/>
    </location>
</feature>
<accession>A0A9Q1CJP5</accession>
<feature type="domain" description="Protein kinase" evidence="18">
    <location>
        <begin position="663"/>
        <end position="918"/>
    </location>
</feature>
<evidence type="ECO:0000313" key="20">
    <source>
        <dbReference type="Proteomes" id="UP001152320"/>
    </source>
</evidence>
<evidence type="ECO:0000256" key="14">
    <source>
        <dbReference type="ARBA" id="ARBA00049308"/>
    </source>
</evidence>
<feature type="region of interest" description="Disordered" evidence="17">
    <location>
        <begin position="271"/>
        <end position="308"/>
    </location>
</feature>